<keyword evidence="1" id="KW-1277">Toxin-antitoxin system</keyword>
<dbReference type="AlphaFoldDB" id="A0A557NVE4"/>
<reference evidence="3 4" key="1">
    <citation type="submission" date="2019-07" db="EMBL/GenBank/DDBJ databases">
        <title>The draft genome sequence of Vibrio algivorus M1486.</title>
        <authorList>
            <person name="Meng X."/>
        </authorList>
    </citation>
    <scope>NUCLEOTIDE SEQUENCE [LARGE SCALE GENOMIC DNA]</scope>
    <source>
        <strain evidence="3 4">M1486</strain>
    </source>
</reference>
<organism evidence="3 4">
    <name type="scientific">Vibrio algivorus</name>
    <dbReference type="NCBI Taxonomy" id="1667024"/>
    <lineage>
        <taxon>Bacteria</taxon>
        <taxon>Pseudomonadati</taxon>
        <taxon>Pseudomonadota</taxon>
        <taxon>Gammaproteobacteria</taxon>
        <taxon>Vibrionales</taxon>
        <taxon>Vibrionaceae</taxon>
        <taxon>Vibrio</taxon>
    </lineage>
</organism>
<dbReference type="NCBIfam" id="TIGR02385">
    <property type="entry name" value="RelE_StbE"/>
    <property type="match status" value="1"/>
</dbReference>
<dbReference type="Pfam" id="PF15738">
    <property type="entry name" value="YafQ_toxin"/>
    <property type="match status" value="1"/>
</dbReference>
<dbReference type="PANTHER" id="PTHR40588">
    <property type="entry name" value="MRNA INTERFERASE TOXIN YAFQ"/>
    <property type="match status" value="1"/>
</dbReference>
<proteinExistence type="predicted"/>
<gene>
    <name evidence="3" type="ORF">FOF44_17095</name>
</gene>
<dbReference type="GO" id="GO:0006402">
    <property type="term" value="P:mRNA catabolic process"/>
    <property type="evidence" value="ECO:0007669"/>
    <property type="project" value="TreeGrafter"/>
</dbReference>
<accession>A0A557NVE4</accession>
<dbReference type="OrthoDB" id="7030467at2"/>
<comment type="caution">
    <text evidence="3">The sequence shown here is derived from an EMBL/GenBank/DDBJ whole genome shotgun (WGS) entry which is preliminary data.</text>
</comment>
<name>A0A557NVE4_9VIBR</name>
<feature type="active site" description="Proton donor" evidence="2">
    <location>
        <position position="64"/>
    </location>
</feature>
<sequence length="69" mass="8023">MGLLKHLIDEHLIKTGTVPDQYKPHLLQGNWKPHRECHVQPDFLLIWDIDLETNELILVRCGSHAELFG</sequence>
<evidence type="ECO:0000313" key="3">
    <source>
        <dbReference type="EMBL" id="TVO32295.1"/>
    </source>
</evidence>
<dbReference type="InterPro" id="IPR004386">
    <property type="entry name" value="Toxin_YafQ-like"/>
</dbReference>
<evidence type="ECO:0000313" key="4">
    <source>
        <dbReference type="Proteomes" id="UP000319828"/>
    </source>
</evidence>
<dbReference type="InterPro" id="IPR007712">
    <property type="entry name" value="RelE/ParE_toxin"/>
</dbReference>
<dbReference type="EMBL" id="VMKJ01000058">
    <property type="protein sequence ID" value="TVO32295.1"/>
    <property type="molecule type" value="Genomic_DNA"/>
</dbReference>
<dbReference type="Proteomes" id="UP000319828">
    <property type="component" value="Unassembled WGS sequence"/>
</dbReference>
<dbReference type="GO" id="GO:0004521">
    <property type="term" value="F:RNA endonuclease activity"/>
    <property type="evidence" value="ECO:0007669"/>
    <property type="project" value="TreeGrafter"/>
</dbReference>
<evidence type="ECO:0000256" key="1">
    <source>
        <dbReference type="ARBA" id="ARBA00022649"/>
    </source>
</evidence>
<dbReference type="SUPFAM" id="SSF143011">
    <property type="entry name" value="RelE-like"/>
    <property type="match status" value="1"/>
</dbReference>
<dbReference type="PANTHER" id="PTHR40588:SF1">
    <property type="entry name" value="MRNA INTERFERASE TOXIN YAFQ"/>
    <property type="match status" value="1"/>
</dbReference>
<evidence type="ECO:0000256" key="2">
    <source>
        <dbReference type="PIRSR" id="PIRSR006156-1"/>
    </source>
</evidence>
<dbReference type="Gene3D" id="3.30.2310.20">
    <property type="entry name" value="RelE-like"/>
    <property type="match status" value="1"/>
</dbReference>
<dbReference type="PIRSF" id="PIRSF006156">
    <property type="entry name" value="YafQ"/>
    <property type="match status" value="1"/>
</dbReference>
<dbReference type="InterPro" id="IPR035093">
    <property type="entry name" value="RelE/ParE_toxin_dom_sf"/>
</dbReference>
<dbReference type="GO" id="GO:0006415">
    <property type="term" value="P:translational termination"/>
    <property type="evidence" value="ECO:0007669"/>
    <property type="project" value="TreeGrafter"/>
</dbReference>
<dbReference type="RefSeq" id="WP_144389152.1">
    <property type="nucleotide sequence ID" value="NZ_CANNCB010000060.1"/>
</dbReference>
<protein>
    <submittedName>
        <fullName evidence="3">Type II toxin-antitoxin system YafQ family toxin</fullName>
    </submittedName>
</protein>